<evidence type="ECO:0000256" key="5">
    <source>
        <dbReference type="ARBA" id="ARBA00022725"/>
    </source>
</evidence>
<dbReference type="PANTHER" id="PTHR21137">
    <property type="entry name" value="ODORANT RECEPTOR"/>
    <property type="match status" value="1"/>
</dbReference>
<feature type="transmembrane region" description="Helical" evidence="10">
    <location>
        <begin position="59"/>
        <end position="78"/>
    </location>
</feature>
<feature type="transmembrane region" description="Helical" evidence="10">
    <location>
        <begin position="242"/>
        <end position="267"/>
    </location>
</feature>
<evidence type="ECO:0000256" key="3">
    <source>
        <dbReference type="ARBA" id="ARBA00022606"/>
    </source>
</evidence>
<comment type="similarity">
    <text evidence="10">Belongs to the insect chemoreceptor superfamily. Heteromeric odorant receptor channel (TC 1.A.69) family.</text>
</comment>
<dbReference type="EMBL" id="KX298809">
    <property type="protein sequence ID" value="APC94326.1"/>
    <property type="molecule type" value="mRNA"/>
</dbReference>
<keyword evidence="9 10" id="KW-0807">Transducer</keyword>
<evidence type="ECO:0000256" key="10">
    <source>
        <dbReference type="RuleBase" id="RU351113"/>
    </source>
</evidence>
<evidence type="ECO:0000256" key="7">
    <source>
        <dbReference type="ARBA" id="ARBA00023136"/>
    </source>
</evidence>
<feature type="transmembrane region" description="Helical" evidence="10">
    <location>
        <begin position="21"/>
        <end position="47"/>
    </location>
</feature>
<dbReference type="GO" id="GO:0007165">
    <property type="term" value="P:signal transduction"/>
    <property type="evidence" value="ECO:0007669"/>
    <property type="project" value="UniProtKB-KW"/>
</dbReference>
<name>A0A1J0KKR4_9CUCU</name>
<evidence type="ECO:0000256" key="2">
    <source>
        <dbReference type="ARBA" id="ARBA00022475"/>
    </source>
</evidence>
<dbReference type="Pfam" id="PF02949">
    <property type="entry name" value="7tm_6"/>
    <property type="match status" value="1"/>
</dbReference>
<organism evidence="11">
    <name type="scientific">Pyrrhalta aenescens</name>
    <dbReference type="NCBI Taxonomy" id="281545"/>
    <lineage>
        <taxon>Eukaryota</taxon>
        <taxon>Metazoa</taxon>
        <taxon>Ecdysozoa</taxon>
        <taxon>Arthropoda</taxon>
        <taxon>Hexapoda</taxon>
        <taxon>Insecta</taxon>
        <taxon>Pterygota</taxon>
        <taxon>Neoptera</taxon>
        <taxon>Endopterygota</taxon>
        <taxon>Coleoptera</taxon>
        <taxon>Polyphaga</taxon>
        <taxon>Cucujiformia</taxon>
        <taxon>Chrysomeloidea</taxon>
        <taxon>Chrysomelidae</taxon>
        <taxon>Galerucinae</taxon>
        <taxon>Coelomerites</taxon>
        <taxon>Pyrrhalta</taxon>
    </lineage>
</organism>
<evidence type="ECO:0000256" key="9">
    <source>
        <dbReference type="ARBA" id="ARBA00023224"/>
    </source>
</evidence>
<evidence type="ECO:0000256" key="8">
    <source>
        <dbReference type="ARBA" id="ARBA00023170"/>
    </source>
</evidence>
<evidence type="ECO:0000256" key="1">
    <source>
        <dbReference type="ARBA" id="ARBA00004651"/>
    </source>
</evidence>
<evidence type="ECO:0000256" key="6">
    <source>
        <dbReference type="ARBA" id="ARBA00022989"/>
    </source>
</evidence>
<keyword evidence="4 10" id="KW-0812">Transmembrane</keyword>
<keyword evidence="5 10" id="KW-0552">Olfaction</keyword>
<dbReference type="GO" id="GO:0004984">
    <property type="term" value="F:olfactory receptor activity"/>
    <property type="evidence" value="ECO:0007669"/>
    <property type="project" value="InterPro"/>
</dbReference>
<dbReference type="GO" id="GO:0005886">
    <property type="term" value="C:plasma membrane"/>
    <property type="evidence" value="ECO:0007669"/>
    <property type="project" value="UniProtKB-SubCell"/>
</dbReference>
<evidence type="ECO:0000313" key="11">
    <source>
        <dbReference type="EMBL" id="APC94326.1"/>
    </source>
</evidence>
<proteinExistence type="evidence at transcript level"/>
<feature type="transmembrane region" description="Helical" evidence="10">
    <location>
        <begin position="111"/>
        <end position="135"/>
    </location>
</feature>
<keyword evidence="6 10" id="KW-1133">Transmembrane helix</keyword>
<protein>
    <recommendedName>
        <fullName evidence="10">Odorant receptor</fullName>
    </recommendedName>
</protein>
<keyword evidence="2" id="KW-1003">Cell membrane</keyword>
<dbReference type="AlphaFoldDB" id="A0A1J0KKR4"/>
<reference evidence="11" key="1">
    <citation type="journal article" date="2016" name="Insect Biochem. Mol. Biol.">
        <title>Comparative transcriptome analysis of chemosensory genes in two sister leaf beetles provides insights into chemosensory speciation.</title>
        <authorList>
            <person name="Zhang B."/>
            <person name="Zhang W."/>
            <person name="Nie R.E."/>
            <person name="Li W.Z."/>
            <person name="Segraves K.A."/>
            <person name="Yang X.K."/>
            <person name="Xue H.J."/>
        </authorList>
    </citation>
    <scope>NUCLEOTIDE SEQUENCE</scope>
</reference>
<keyword evidence="3 10" id="KW-0716">Sensory transduction</keyword>
<dbReference type="PANTHER" id="PTHR21137:SF35">
    <property type="entry name" value="ODORANT RECEPTOR 19A-RELATED"/>
    <property type="match status" value="1"/>
</dbReference>
<evidence type="ECO:0000256" key="4">
    <source>
        <dbReference type="ARBA" id="ARBA00022692"/>
    </source>
</evidence>
<dbReference type="InterPro" id="IPR004117">
    <property type="entry name" value="7tm6_olfct_rcpt"/>
</dbReference>
<dbReference type="GO" id="GO:0005549">
    <property type="term" value="F:odorant binding"/>
    <property type="evidence" value="ECO:0007669"/>
    <property type="project" value="InterPro"/>
</dbReference>
<feature type="transmembrane region" description="Helical" evidence="10">
    <location>
        <begin position="279"/>
        <end position="300"/>
    </location>
</feature>
<keyword evidence="8 10" id="KW-0675">Receptor</keyword>
<feature type="transmembrane region" description="Helical" evidence="10">
    <location>
        <begin position="157"/>
        <end position="183"/>
    </location>
</feature>
<sequence>MRDDPLGIILKLVRLGQKPNRIWIIEYISLFIFIVIEFHILGGFYLVTDNVNFMEYLSMISLMQFECTGFHLIGVYLTQSQRTLTTLRDISKNLDLLSPSFEIKFLKKAQFLMAFLMGLLIFNVCMSISCTPFLIDDGFVDVTYYKLKRFYGDGPDFVYVFFAVVFLIAGSFASMVPVMHFWYSTFHIQFQLNWLSSYVKQNLHEKLNDRSMENEKCQKLINKYLINVVKYRLSFKIAFDSVLNNGAMVILLLLSLWINVIVLYNLINRTHLGTSFKMYMILILSIILVVMATVCGQGIIDESLTLRDALYECPWMYWNLKNRKILLIIMTNVMEPWEISFYDLFALNHQTLTKGAKLVYSLTAVVSKFK</sequence>
<accession>A0A1J0KKR4</accession>
<comment type="subcellular location">
    <subcellularLocation>
        <location evidence="1 10">Cell membrane</location>
        <topology evidence="1 10">Multi-pass membrane protein</topology>
    </subcellularLocation>
</comment>
<keyword evidence="7 10" id="KW-0472">Membrane</keyword>
<comment type="caution">
    <text evidence="10">Lacks conserved residue(s) required for the propagation of feature annotation.</text>
</comment>